<evidence type="ECO:0000256" key="9">
    <source>
        <dbReference type="ARBA" id="ARBA00023161"/>
    </source>
</evidence>
<dbReference type="InterPro" id="IPR016491">
    <property type="entry name" value="Septin"/>
</dbReference>
<feature type="compositionally biased region" description="Low complexity" evidence="15">
    <location>
        <begin position="798"/>
        <end position="808"/>
    </location>
</feature>
<evidence type="ECO:0000313" key="17">
    <source>
        <dbReference type="EMBL" id="KAH0503587.1"/>
    </source>
</evidence>
<dbReference type="AlphaFoldDB" id="A0A8J6KUS7"/>
<feature type="region of interest" description="Disordered" evidence="15">
    <location>
        <begin position="796"/>
        <end position="818"/>
    </location>
</feature>
<evidence type="ECO:0000256" key="1">
    <source>
        <dbReference type="ARBA" id="ARBA00004123"/>
    </source>
</evidence>
<dbReference type="Pfam" id="PF00735">
    <property type="entry name" value="Septin"/>
    <property type="match status" value="1"/>
</dbReference>
<keyword evidence="14" id="KW-0175">Coiled coil</keyword>
<feature type="domain" description="Septin-type G" evidence="16">
    <location>
        <begin position="430"/>
        <end position="696"/>
    </location>
</feature>
<evidence type="ECO:0000256" key="4">
    <source>
        <dbReference type="ARBA" id="ARBA00005991"/>
    </source>
</evidence>
<feature type="compositionally biased region" description="Basic and acidic residues" evidence="15">
    <location>
        <begin position="34"/>
        <end position="49"/>
    </location>
</feature>
<dbReference type="GO" id="GO:0005856">
    <property type="term" value="C:cytoskeleton"/>
    <property type="evidence" value="ECO:0007669"/>
    <property type="project" value="UniProtKB-SubCell"/>
</dbReference>
<dbReference type="Proteomes" id="UP000710432">
    <property type="component" value="Unassembled WGS sequence"/>
</dbReference>
<evidence type="ECO:0000256" key="14">
    <source>
        <dbReference type="SAM" id="Coils"/>
    </source>
</evidence>
<organism evidence="17 18">
    <name type="scientific">Microtus ochrogaster</name>
    <name type="common">Prairie vole</name>
    <dbReference type="NCBI Taxonomy" id="79684"/>
    <lineage>
        <taxon>Eukaryota</taxon>
        <taxon>Metazoa</taxon>
        <taxon>Chordata</taxon>
        <taxon>Craniata</taxon>
        <taxon>Vertebrata</taxon>
        <taxon>Euteleostomi</taxon>
        <taxon>Mammalia</taxon>
        <taxon>Eutheria</taxon>
        <taxon>Euarchontoglires</taxon>
        <taxon>Glires</taxon>
        <taxon>Rodentia</taxon>
        <taxon>Myomorpha</taxon>
        <taxon>Muroidea</taxon>
        <taxon>Cricetidae</taxon>
        <taxon>Arvicolinae</taxon>
        <taxon>Microtus</taxon>
    </lineage>
</organism>
<evidence type="ECO:0000256" key="5">
    <source>
        <dbReference type="ARBA" id="ARBA00022490"/>
    </source>
</evidence>
<evidence type="ECO:0000259" key="16">
    <source>
        <dbReference type="PROSITE" id="PS51719"/>
    </source>
</evidence>
<feature type="compositionally biased region" description="Basic and acidic residues" evidence="15">
    <location>
        <begin position="1"/>
        <end position="14"/>
    </location>
</feature>
<dbReference type="GO" id="GO:0005525">
    <property type="term" value="F:GTP binding"/>
    <property type="evidence" value="ECO:0007669"/>
    <property type="project" value="UniProtKB-KW"/>
</dbReference>
<evidence type="ECO:0000256" key="7">
    <source>
        <dbReference type="ARBA" id="ARBA00022884"/>
    </source>
</evidence>
<dbReference type="FunFam" id="3.30.70.330:FF:000067">
    <property type="entry name" value="regulator of nonsense transcripts 3A isoform X2"/>
    <property type="match status" value="1"/>
</dbReference>
<dbReference type="GO" id="GO:0042995">
    <property type="term" value="C:cell projection"/>
    <property type="evidence" value="ECO:0007669"/>
    <property type="project" value="UniProtKB-SubCell"/>
</dbReference>
<keyword evidence="6 13" id="KW-0547">Nucleotide-binding</keyword>
<dbReference type="GO" id="GO:0003723">
    <property type="term" value="F:RNA binding"/>
    <property type="evidence" value="ECO:0007669"/>
    <property type="project" value="UniProtKB-KW"/>
</dbReference>
<evidence type="ECO:0000256" key="11">
    <source>
        <dbReference type="ARBA" id="ARBA00023242"/>
    </source>
</evidence>
<feature type="compositionally biased region" description="Basic and acidic residues" evidence="15">
    <location>
        <begin position="290"/>
        <end position="322"/>
    </location>
</feature>
<dbReference type="SUPFAM" id="SSF52540">
    <property type="entry name" value="P-loop containing nucleoside triphosphate hydrolases"/>
    <property type="match status" value="1"/>
</dbReference>
<comment type="similarity">
    <text evidence="4">Belongs to the RENT3 family.</text>
</comment>
<dbReference type="GO" id="GO:0000184">
    <property type="term" value="P:nuclear-transcribed mRNA catabolic process, nonsense-mediated decay"/>
    <property type="evidence" value="ECO:0007669"/>
    <property type="project" value="UniProtKB-KW"/>
</dbReference>
<feature type="compositionally biased region" description="Low complexity" evidence="15">
    <location>
        <begin position="21"/>
        <end position="33"/>
    </location>
</feature>
<comment type="similarity">
    <text evidence="13">Belongs to the TRAFAC class TrmE-Era-EngA-EngB-Septin-like GTPase superfamily. Septin GTPase family.</text>
</comment>
<dbReference type="Gene3D" id="3.30.70.330">
    <property type="match status" value="1"/>
</dbReference>
<dbReference type="EMBL" id="JAATJU010025499">
    <property type="protein sequence ID" value="KAH0503587.1"/>
    <property type="molecule type" value="Genomic_DNA"/>
</dbReference>
<keyword evidence="10" id="KW-0206">Cytoskeleton</keyword>
<feature type="region of interest" description="Disordered" evidence="15">
    <location>
        <begin position="1"/>
        <end position="49"/>
    </location>
</feature>
<feature type="coiled-coil region" evidence="14">
    <location>
        <begin position="712"/>
        <end position="790"/>
    </location>
</feature>
<feature type="compositionally biased region" description="Basic and acidic residues" evidence="15">
    <location>
        <begin position="252"/>
        <end position="281"/>
    </location>
</feature>
<dbReference type="InterPro" id="IPR030379">
    <property type="entry name" value="G_SEPTIN_dom"/>
</dbReference>
<dbReference type="InterPro" id="IPR012677">
    <property type="entry name" value="Nucleotide-bd_a/b_plait_sf"/>
</dbReference>
<comment type="subcellular location">
    <subcellularLocation>
        <location evidence="3">Cell projection</location>
    </subcellularLocation>
    <subcellularLocation>
        <location evidence="2">Cytoplasm</location>
        <location evidence="2">Cytoskeleton</location>
    </subcellularLocation>
    <subcellularLocation>
        <location evidence="1">Nucleus</location>
    </subcellularLocation>
</comment>
<sequence>MKEEKDHRPKEKRVTLLTPQGATGSSAGATAEGAKGEDKQDRNREKKEALSKVVIRRLPPTLTKEQLQEHLQPMPEHDYFEFFSNDTSLYPHMYARAYINFKNQEDIILFRDRFDGYVFLDNKDPEYRKFLESYATDNEKMTSTPETLLEEIEAKNRELIAKRTTPLLSFLKNKQRMREEKREERRRREIERKRQREEERRKWKEEEKRKRKDIEKLKKIERVPEREKIKDEPKIKVHRFLLQAVNQKNLLKKPEKGDEKELDKRDKAKKMDKENLNEERACGQSCTLPRRSDVDLKDEKPKRLDDENVRDYRDRDYEREQERMIRERERIKRQEEERRRQQQKERYEKEKAFKRKEEELKREKEALRDKGKKSENTESICTLEKAEKKEEVVKRDRIRNKGEGCRTVPLAGHVGFDSLPDQLVNKSVSQGFCFNILCVGETGLGKSTLMDTLFNTKFEGEPATHTQPGVQLQSNTYDLQESNVGLKLTIVSTVGFGDQINKEDSYKPIVEFIDAQFEAYLQEELKIRRVLHTYHDSRIHVCLYFIAPTGHSLKSLDLVTMKKLDSKVNIIPIIAKSDAISKSELTKFKIKITSELVSNGVQIYQFPTDDESVAEINGTMNAHLPFAVVGSTEEVKIGNKMMRARQYPWGTVQVENEAHCDFVKLREMLIRVNMEDLREQTHTRHYELYRRCKLEEMGFKDTDPDSKPFSLQETYEAKRNEFLGELQKKEEEMRQMFVQRVKEKEAELKEAEKELHEKFDRLKKLHQEEKKKLEDKKKSLDDEVNAFKQRKTAAELLQSQGSQAGGSQTLKRDKEKKK</sequence>
<keyword evidence="5" id="KW-0963">Cytoplasm</keyword>
<name>A0A8J6KUS7_MICOH</name>
<evidence type="ECO:0000256" key="10">
    <source>
        <dbReference type="ARBA" id="ARBA00023212"/>
    </source>
</evidence>
<evidence type="ECO:0000256" key="2">
    <source>
        <dbReference type="ARBA" id="ARBA00004245"/>
    </source>
</evidence>
<keyword evidence="12" id="KW-0966">Cell projection</keyword>
<dbReference type="GO" id="GO:0045727">
    <property type="term" value="P:positive regulation of translation"/>
    <property type="evidence" value="ECO:0007669"/>
    <property type="project" value="UniProtKB-ARBA"/>
</dbReference>
<proteinExistence type="inferred from homology"/>
<keyword evidence="11" id="KW-0539">Nucleus</keyword>
<dbReference type="PANTHER" id="PTHR18884">
    <property type="entry name" value="SEPTIN"/>
    <property type="match status" value="1"/>
</dbReference>
<evidence type="ECO:0000256" key="15">
    <source>
        <dbReference type="SAM" id="MobiDB-lite"/>
    </source>
</evidence>
<keyword evidence="7" id="KW-0694">RNA-binding</keyword>
<keyword evidence="8 13" id="KW-0342">GTP-binding</keyword>
<reference evidence="17" key="1">
    <citation type="submission" date="2020-03" db="EMBL/GenBank/DDBJ databases">
        <title>Studies in the Genomics of Life Span.</title>
        <authorList>
            <person name="Glass D."/>
        </authorList>
    </citation>
    <scope>NUCLEOTIDE SEQUENCE</scope>
    <source>
        <strain evidence="17">LTLLF</strain>
        <tissue evidence="17">Muscle</tissue>
    </source>
</reference>
<evidence type="ECO:0000256" key="12">
    <source>
        <dbReference type="ARBA" id="ARBA00023273"/>
    </source>
</evidence>
<dbReference type="InterPro" id="IPR035979">
    <property type="entry name" value="RBD_domain_sf"/>
</dbReference>
<dbReference type="SUPFAM" id="SSF54928">
    <property type="entry name" value="RNA-binding domain, RBD"/>
    <property type="match status" value="1"/>
</dbReference>
<dbReference type="Pfam" id="PF03467">
    <property type="entry name" value="Smg4_UPF3"/>
    <property type="match status" value="1"/>
</dbReference>
<accession>A0A8J6KUS7</accession>
<evidence type="ECO:0000256" key="13">
    <source>
        <dbReference type="RuleBase" id="RU004560"/>
    </source>
</evidence>
<evidence type="ECO:0000256" key="6">
    <source>
        <dbReference type="ARBA" id="ARBA00022741"/>
    </source>
</evidence>
<feature type="region of interest" description="Disordered" evidence="15">
    <location>
        <begin position="244"/>
        <end position="322"/>
    </location>
</feature>
<keyword evidence="9" id="KW-0866">Nonsense-mediated mRNA decay</keyword>
<evidence type="ECO:0000313" key="18">
    <source>
        <dbReference type="Proteomes" id="UP000710432"/>
    </source>
</evidence>
<gene>
    <name evidence="17" type="ORF">LTLLF_187205</name>
</gene>
<feature type="region of interest" description="Disordered" evidence="15">
    <location>
        <begin position="172"/>
        <end position="205"/>
    </location>
</feature>
<feature type="compositionally biased region" description="Basic and acidic residues" evidence="15">
    <location>
        <begin position="176"/>
        <end position="205"/>
    </location>
</feature>
<dbReference type="FunFam" id="3.40.50.300:FF:000036">
    <property type="entry name" value="septin-6 isoform X2"/>
    <property type="match status" value="1"/>
</dbReference>
<dbReference type="PROSITE" id="PS51719">
    <property type="entry name" value="G_SEPTIN"/>
    <property type="match status" value="1"/>
</dbReference>
<dbReference type="CDD" id="cd01850">
    <property type="entry name" value="CDC_Septin"/>
    <property type="match status" value="1"/>
</dbReference>
<evidence type="ECO:0000256" key="8">
    <source>
        <dbReference type="ARBA" id="ARBA00023134"/>
    </source>
</evidence>
<comment type="caution">
    <text evidence="17">The sequence shown here is derived from an EMBL/GenBank/DDBJ whole genome shotgun (WGS) entry which is preliminary data.</text>
</comment>
<protein>
    <submittedName>
        <fullName evidence="17">Septin-6</fullName>
    </submittedName>
</protein>
<evidence type="ECO:0000256" key="3">
    <source>
        <dbReference type="ARBA" id="ARBA00004316"/>
    </source>
</evidence>
<dbReference type="Gene3D" id="3.40.50.300">
    <property type="entry name" value="P-loop containing nucleotide triphosphate hydrolases"/>
    <property type="match status" value="1"/>
</dbReference>
<dbReference type="InterPro" id="IPR005120">
    <property type="entry name" value="UPF3_dom"/>
</dbReference>
<dbReference type="GO" id="GO:0035145">
    <property type="term" value="C:exon-exon junction complex"/>
    <property type="evidence" value="ECO:0007669"/>
    <property type="project" value="UniProtKB-ARBA"/>
</dbReference>
<dbReference type="InterPro" id="IPR027417">
    <property type="entry name" value="P-loop_NTPase"/>
</dbReference>